<evidence type="ECO:0000313" key="3">
    <source>
        <dbReference type="Proteomes" id="UP000236724"/>
    </source>
</evidence>
<evidence type="ECO:0000256" key="1">
    <source>
        <dbReference type="SAM" id="Phobius"/>
    </source>
</evidence>
<evidence type="ECO:0000313" key="2">
    <source>
        <dbReference type="EMBL" id="SEH06503.1"/>
    </source>
</evidence>
<dbReference type="Proteomes" id="UP000236724">
    <property type="component" value="Unassembled WGS sequence"/>
</dbReference>
<reference evidence="2 3" key="1">
    <citation type="submission" date="2016-10" db="EMBL/GenBank/DDBJ databases">
        <authorList>
            <person name="de Groot N.N."/>
        </authorList>
    </citation>
    <scope>NUCLEOTIDE SEQUENCE [LARGE SCALE GENOMIC DNA]</scope>
    <source>
        <strain evidence="2">MBHS1</strain>
    </source>
</reference>
<dbReference type="AlphaFoldDB" id="A0A1H6FA58"/>
<organism evidence="2 3">
    <name type="scientific">Candidatus Venteria ishoeyi</name>
    <dbReference type="NCBI Taxonomy" id="1899563"/>
    <lineage>
        <taxon>Bacteria</taxon>
        <taxon>Pseudomonadati</taxon>
        <taxon>Pseudomonadota</taxon>
        <taxon>Gammaproteobacteria</taxon>
        <taxon>Thiotrichales</taxon>
        <taxon>Thiotrichaceae</taxon>
        <taxon>Venteria</taxon>
    </lineage>
</organism>
<sequence length="93" mass="10958">MDKEEIEAQLRRLDEAIRGFAAFRQQVLGFRYAAWSFMSLIVVVFSFILNEKNEDFREVQRTVSDLRMKVAVMNSRQSVKKTKRGKEAWNLTP</sequence>
<keyword evidence="3" id="KW-1185">Reference proteome</keyword>
<keyword evidence="1" id="KW-1133">Transmembrane helix</keyword>
<name>A0A1H6FA58_9GAMM</name>
<accession>A0A1H6FA58</accession>
<proteinExistence type="predicted"/>
<feature type="transmembrane region" description="Helical" evidence="1">
    <location>
        <begin position="32"/>
        <end position="49"/>
    </location>
</feature>
<dbReference type="RefSeq" id="WP_103920272.1">
    <property type="nucleotide sequence ID" value="NZ_FMSV02000497.1"/>
</dbReference>
<keyword evidence="1" id="KW-0472">Membrane</keyword>
<protein>
    <submittedName>
        <fullName evidence="2">Uncharacterized protein</fullName>
    </submittedName>
</protein>
<gene>
    <name evidence="2" type="ORF">MBHS_02365</name>
</gene>
<dbReference type="EMBL" id="FMSV02000497">
    <property type="protein sequence ID" value="SEH06503.1"/>
    <property type="molecule type" value="Genomic_DNA"/>
</dbReference>
<keyword evidence="1" id="KW-0812">Transmembrane</keyword>